<comment type="caution">
    <text evidence="2">The sequence shown here is derived from an EMBL/GenBank/DDBJ whole genome shotgun (WGS) entry which is preliminary data.</text>
</comment>
<feature type="compositionally biased region" description="Low complexity" evidence="1">
    <location>
        <begin position="371"/>
        <end position="394"/>
    </location>
</feature>
<name>A0A1E7M0S7_9ACTN</name>
<dbReference type="AlphaFoldDB" id="A0A1E7M0S7"/>
<organism evidence="2 3">
    <name type="scientific">Streptomyces nanshensis</name>
    <dbReference type="NCBI Taxonomy" id="518642"/>
    <lineage>
        <taxon>Bacteria</taxon>
        <taxon>Bacillati</taxon>
        <taxon>Actinomycetota</taxon>
        <taxon>Actinomycetes</taxon>
        <taxon>Kitasatosporales</taxon>
        <taxon>Streptomycetaceae</taxon>
        <taxon>Streptomyces</taxon>
    </lineage>
</organism>
<evidence type="ECO:0000256" key="1">
    <source>
        <dbReference type="SAM" id="MobiDB-lite"/>
    </source>
</evidence>
<keyword evidence="3" id="KW-1185">Reference proteome</keyword>
<dbReference type="RefSeq" id="WP_070199742.1">
    <property type="nucleotide sequence ID" value="NZ_LJGZ01000005.1"/>
</dbReference>
<proteinExistence type="predicted"/>
<evidence type="ECO:0000313" key="3">
    <source>
        <dbReference type="Proteomes" id="UP000175971"/>
    </source>
</evidence>
<sequence length="394" mass="43306">MPNPTAEITLTTSRHLGLVAIAHGEKYQQANLALEEAGFERLPNGASTAPLTDPQAARRTASALVHHAHAHGATITTSTRPYLGDIGPEIAAQLPGTWTAELEIYSHPLWQEDLWPMLWEAGEMYRALEDHRIPFASVLKNGSGTELLLIERPGHSSGYLLGALTDREQEDPHDDPTTPRSIVLPANPGLAARAIEDTFLPAHRRALHHQDLNNVLNGLARIREEHETLQAIKDSGRYSDGVPLRDSRLIAGMERDFADRAWLSYRAVLEHAPLLLTRCRPAASPWPEDAAALDRLREALVHSQDAWDKWNNLRDELYSIPATLPAHEWSQVRGQLGLAVLPAIETWLSDSDVFERQVRAAVPGGPAALSAPTPRLLTARPAALPAPRSTPAHR</sequence>
<dbReference type="Proteomes" id="UP000175971">
    <property type="component" value="Unassembled WGS sequence"/>
</dbReference>
<gene>
    <name evidence="2" type="ORF">AN221_03725</name>
</gene>
<feature type="region of interest" description="Disordered" evidence="1">
    <location>
        <begin position="364"/>
        <end position="394"/>
    </location>
</feature>
<dbReference type="OrthoDB" id="4271704at2"/>
<reference evidence="2 3" key="1">
    <citation type="journal article" date="2016" name="Front. Microbiol.">
        <title>Comparative Genomics Analysis of Streptomyces Species Reveals Their Adaptation to the Marine Environment and Their Diversity at the Genomic Level.</title>
        <authorList>
            <person name="Tian X."/>
            <person name="Zhang Z."/>
            <person name="Yang T."/>
            <person name="Chen M."/>
            <person name="Li J."/>
            <person name="Chen F."/>
            <person name="Yang J."/>
            <person name="Li W."/>
            <person name="Zhang B."/>
            <person name="Zhang Z."/>
            <person name="Wu J."/>
            <person name="Zhang C."/>
            <person name="Long L."/>
            <person name="Xiao J."/>
        </authorList>
    </citation>
    <scope>NUCLEOTIDE SEQUENCE [LARGE SCALE GENOMIC DNA]</scope>
    <source>
        <strain evidence="2 3">SCSIO M10372</strain>
    </source>
</reference>
<accession>A0A1E7M0S7</accession>
<protein>
    <submittedName>
        <fullName evidence="2">Uncharacterized protein</fullName>
    </submittedName>
</protein>
<evidence type="ECO:0000313" key="2">
    <source>
        <dbReference type="EMBL" id="OEV22044.1"/>
    </source>
</evidence>
<dbReference type="EMBL" id="LJGZ01000005">
    <property type="protein sequence ID" value="OEV22044.1"/>
    <property type="molecule type" value="Genomic_DNA"/>
</dbReference>
<dbReference type="PATRIC" id="fig|518642.7.peg.6169"/>